<name>A0ABW2FDS7_9BACL</name>
<reference evidence="2" key="1">
    <citation type="journal article" date="2019" name="Int. J. Syst. Evol. Microbiol.">
        <title>The Global Catalogue of Microorganisms (GCM) 10K type strain sequencing project: providing services to taxonomists for standard genome sequencing and annotation.</title>
        <authorList>
            <consortium name="The Broad Institute Genomics Platform"/>
            <consortium name="The Broad Institute Genome Sequencing Center for Infectious Disease"/>
            <person name="Wu L."/>
            <person name="Ma J."/>
        </authorList>
    </citation>
    <scope>NUCLEOTIDE SEQUENCE [LARGE SCALE GENOMIC DNA]</scope>
    <source>
        <strain evidence="2">KCTC 12907</strain>
    </source>
</reference>
<dbReference type="Proteomes" id="UP001596378">
    <property type="component" value="Unassembled WGS sequence"/>
</dbReference>
<proteinExistence type="predicted"/>
<protein>
    <submittedName>
        <fullName evidence="1">Uncharacterized protein</fullName>
    </submittedName>
</protein>
<comment type="caution">
    <text evidence="1">The sequence shown here is derived from an EMBL/GenBank/DDBJ whole genome shotgun (WGS) entry which is preliminary data.</text>
</comment>
<dbReference type="EMBL" id="JBHTAI010000015">
    <property type="protein sequence ID" value="MFC7151286.1"/>
    <property type="molecule type" value="Genomic_DNA"/>
</dbReference>
<dbReference type="RefSeq" id="WP_378047786.1">
    <property type="nucleotide sequence ID" value="NZ_JBHMDN010000015.1"/>
</dbReference>
<gene>
    <name evidence="1" type="ORF">ACFQMJ_22345</name>
</gene>
<keyword evidence="2" id="KW-1185">Reference proteome</keyword>
<evidence type="ECO:0000313" key="2">
    <source>
        <dbReference type="Proteomes" id="UP001596378"/>
    </source>
</evidence>
<accession>A0ABW2FDS7</accession>
<dbReference type="Gene3D" id="3.20.20.510">
    <property type="entry name" value="Uncharacterised protein PF12979, DUF3863"/>
    <property type="match status" value="1"/>
</dbReference>
<organism evidence="1 2">
    <name type="scientific">Cohnella cellulosilytica</name>
    <dbReference type="NCBI Taxonomy" id="986710"/>
    <lineage>
        <taxon>Bacteria</taxon>
        <taxon>Bacillati</taxon>
        <taxon>Bacillota</taxon>
        <taxon>Bacilli</taxon>
        <taxon>Bacillales</taxon>
        <taxon>Paenibacillaceae</taxon>
        <taxon>Cohnella</taxon>
    </lineage>
</organism>
<evidence type="ECO:0000313" key="1">
    <source>
        <dbReference type="EMBL" id="MFC7151286.1"/>
    </source>
</evidence>
<sequence>MNNTAALYPNRVNIINFIRGFEPREPIDLLEPVREQLALVRKHGLPATWLLQYDALIDPAFADLLLREADETQEIGVWFEVVQPLADKAGVPWRGRYAWDWHAHIAFTVGYTPPEREKLADALMEEFRARFGAYPQSVGSWFLDAHTLAYLSDKYGIVASCNCKDQWGTDGYTLWGGYYNQAYYPSRRNGFMPAQTEAGQIPVPVFRMLGSDPIYQYDARLGGNGQSVITLEPVYSGDEGGGGIPEWVRWFYEVNFRPEQVSFGYTQVGQENSFGWAAMKEGLTDQVELLAAARTEGKLRVETLADSGRWFRRRYPLTPASSISALTDWRDEGRQSVWFYNRYYRLNLLNNNGEIRIRDIHLFDECYEERYLRETCPDRYSRYDTLPVVDSALWSVGEGAAGIAPVLYDDEGKEAPLSARSMETDESVPGELTILIRLDGEEELRIRCAERSVSFISERPSWGLRLSWGETAELPGIKLSPGAIDYTYHGHSYRVHSTARMTAVSNGIDFRADGRELTLRF</sequence>